<sequence length="266" mass="30592">MDVKTTFLNGDLEEEVYMKQPEGFVMIGNEHKVCKLIKLLYGLKQAPKQWHQKFDEVVLSSGFHLNLSDKCVYCKFDDSVDKTKKFSSSRFLMKDMGEADVILGIKIKRENKGIVITQSYYIEKILKKFNCEDCFPMGTSMDPVEKHKLNTSKHVDQLEYSIAIGCLMYAMTNTRPDIAYTVGRLSRFTSNHSRKHWKAITTVFKYLRGTEDYDLSYVGYHSVLEGYPVASWINHVKDSSSTSGWVFLLTEVPFHGLPRSKHVSLV</sequence>
<dbReference type="SUPFAM" id="SSF56672">
    <property type="entry name" value="DNA/RNA polymerases"/>
    <property type="match status" value="1"/>
</dbReference>
<proteinExistence type="predicted"/>
<organism evidence="2">
    <name type="scientific">Tanacetum cinerariifolium</name>
    <name type="common">Dalmatian daisy</name>
    <name type="synonym">Chrysanthemum cinerariifolium</name>
    <dbReference type="NCBI Taxonomy" id="118510"/>
    <lineage>
        <taxon>Eukaryota</taxon>
        <taxon>Viridiplantae</taxon>
        <taxon>Streptophyta</taxon>
        <taxon>Embryophyta</taxon>
        <taxon>Tracheophyta</taxon>
        <taxon>Spermatophyta</taxon>
        <taxon>Magnoliopsida</taxon>
        <taxon>eudicotyledons</taxon>
        <taxon>Gunneridae</taxon>
        <taxon>Pentapetalae</taxon>
        <taxon>asterids</taxon>
        <taxon>campanulids</taxon>
        <taxon>Asterales</taxon>
        <taxon>Asteraceae</taxon>
        <taxon>Asteroideae</taxon>
        <taxon>Anthemideae</taxon>
        <taxon>Anthemidinae</taxon>
        <taxon>Tanacetum</taxon>
    </lineage>
</organism>
<evidence type="ECO:0000313" key="2">
    <source>
        <dbReference type="EMBL" id="GEU86419.1"/>
    </source>
</evidence>
<comment type="caution">
    <text evidence="2">The sequence shown here is derived from an EMBL/GenBank/DDBJ whole genome shotgun (WGS) entry which is preliminary data.</text>
</comment>
<feature type="domain" description="Reverse transcriptase Ty1/copia-type" evidence="1">
    <location>
        <begin position="1"/>
        <end position="78"/>
    </location>
</feature>
<dbReference type="AlphaFoldDB" id="A0A6L2NM04"/>
<gene>
    <name evidence="2" type="ORF">Tci_058397</name>
</gene>
<evidence type="ECO:0000259" key="1">
    <source>
        <dbReference type="Pfam" id="PF07727"/>
    </source>
</evidence>
<accession>A0A6L2NM04</accession>
<reference evidence="2" key="1">
    <citation type="journal article" date="2019" name="Sci. Rep.">
        <title>Draft genome of Tanacetum cinerariifolium, the natural source of mosquito coil.</title>
        <authorList>
            <person name="Yamashiro T."/>
            <person name="Shiraishi A."/>
            <person name="Satake H."/>
            <person name="Nakayama K."/>
        </authorList>
    </citation>
    <scope>NUCLEOTIDE SEQUENCE</scope>
</reference>
<dbReference type="InterPro" id="IPR043502">
    <property type="entry name" value="DNA/RNA_pol_sf"/>
</dbReference>
<protein>
    <submittedName>
        <fullName evidence="2">Zinc finger, CCHC-type</fullName>
    </submittedName>
</protein>
<feature type="domain" description="Reverse transcriptase Ty1/copia-type" evidence="1">
    <location>
        <begin position="80"/>
        <end position="141"/>
    </location>
</feature>
<dbReference type="PANTHER" id="PTHR11439:SF521">
    <property type="entry name" value="RNA-DIRECTED DNA POLYMERASE"/>
    <property type="match status" value="1"/>
</dbReference>
<dbReference type="Pfam" id="PF07727">
    <property type="entry name" value="RVT_2"/>
    <property type="match status" value="2"/>
</dbReference>
<dbReference type="PANTHER" id="PTHR11439">
    <property type="entry name" value="GAG-POL-RELATED RETROTRANSPOSON"/>
    <property type="match status" value="1"/>
</dbReference>
<name>A0A6L2NM04_TANCI</name>
<dbReference type="InterPro" id="IPR013103">
    <property type="entry name" value="RVT_2"/>
</dbReference>
<dbReference type="EMBL" id="BKCJ010009319">
    <property type="protein sequence ID" value="GEU86419.1"/>
    <property type="molecule type" value="Genomic_DNA"/>
</dbReference>